<protein>
    <submittedName>
        <fullName evidence="3">DUF1758 domain-containing protein</fullName>
    </submittedName>
</protein>
<dbReference type="GO" id="GO:0071897">
    <property type="term" value="P:DNA biosynthetic process"/>
    <property type="evidence" value="ECO:0007669"/>
    <property type="project" value="UniProtKB-ARBA"/>
</dbReference>
<dbReference type="AlphaFoldDB" id="A0A8X6VJJ6"/>
<accession>A0A8X6VJJ6</accession>
<dbReference type="InterPro" id="IPR021109">
    <property type="entry name" value="Peptidase_aspartic_dom_sf"/>
</dbReference>
<dbReference type="Proteomes" id="UP000887159">
    <property type="component" value="Unassembled WGS sequence"/>
</dbReference>
<organism evidence="3 4">
    <name type="scientific">Trichonephila clavipes</name>
    <name type="common">Golden silk orbweaver</name>
    <name type="synonym">Nephila clavipes</name>
    <dbReference type="NCBI Taxonomy" id="2585209"/>
    <lineage>
        <taxon>Eukaryota</taxon>
        <taxon>Metazoa</taxon>
        <taxon>Ecdysozoa</taxon>
        <taxon>Arthropoda</taxon>
        <taxon>Chelicerata</taxon>
        <taxon>Arachnida</taxon>
        <taxon>Araneae</taxon>
        <taxon>Araneomorphae</taxon>
        <taxon>Entelegynae</taxon>
        <taxon>Araneoidea</taxon>
        <taxon>Nephilidae</taxon>
        <taxon>Trichonephila</taxon>
    </lineage>
</organism>
<proteinExistence type="predicted"/>
<evidence type="ECO:0000259" key="2">
    <source>
        <dbReference type="PROSITE" id="PS50175"/>
    </source>
</evidence>
<feature type="domain" description="Peptidase A2" evidence="2">
    <location>
        <begin position="128"/>
        <end position="165"/>
    </location>
</feature>
<comment type="caution">
    <text evidence="3">The sequence shown here is derived from an EMBL/GenBank/DDBJ whole genome shotgun (WGS) entry which is preliminary data.</text>
</comment>
<dbReference type="SUPFAM" id="SSF56672">
    <property type="entry name" value="DNA/RNA polymerases"/>
    <property type="match status" value="1"/>
</dbReference>
<dbReference type="PROSITE" id="PS50175">
    <property type="entry name" value="ASP_PROT_RETROV"/>
    <property type="match status" value="1"/>
</dbReference>
<dbReference type="PANTHER" id="PTHR47331">
    <property type="entry name" value="PHD-TYPE DOMAIN-CONTAINING PROTEIN"/>
    <property type="match status" value="1"/>
</dbReference>
<dbReference type="EMBL" id="BMAU01021357">
    <property type="protein sequence ID" value="GFY21112.1"/>
    <property type="molecule type" value="Genomic_DNA"/>
</dbReference>
<keyword evidence="1" id="KW-0378">Hydrolase</keyword>
<dbReference type="InterPro" id="IPR001995">
    <property type="entry name" value="Peptidase_A2_cat"/>
</dbReference>
<dbReference type="GO" id="GO:0006508">
    <property type="term" value="P:proteolysis"/>
    <property type="evidence" value="ECO:0007669"/>
    <property type="project" value="InterPro"/>
</dbReference>
<dbReference type="InterPro" id="IPR043502">
    <property type="entry name" value="DNA/RNA_pol_sf"/>
</dbReference>
<sequence>MKFQNIDLIARKNFVKDHYLCFLCLNNHKLKDCPNNNLKCSICQDKHNYLLHEDSNRNSAFLLNANCKRDADNTLIGSVGQQEISNIELDAVNTTLNSSTSVNNAKCVSFLPTAKVLLYNNEGGSFLFRALLDSGSESSFISENAINILGLKRCNDRLSLSGISGIQAGITRGSVGLKIGSRFCKDQLTKFKPDEDFSKPLECDVILGSNCFFSILRNGRITGSKGQPIAQSTIFGWVVAGKIQGNCKPSFMQSHLIRVENEFNVCILQQFWQTELPLKKIPLSEEEEFCENHFKATYKINNEGRFVVKLPIYRNINQLGNTREFAVSRLLAMENFKSDVELEREYKNFMEEYEKLGHMSPNKELDGKISYFLPHHAVQRNDSLTTKLRVLQPDIFILVRFRVNEIAFTADIKQMYRQILIDPGDRNLQKIVWRK</sequence>
<evidence type="ECO:0000256" key="1">
    <source>
        <dbReference type="ARBA" id="ARBA00022801"/>
    </source>
</evidence>
<evidence type="ECO:0000313" key="3">
    <source>
        <dbReference type="EMBL" id="GFY21112.1"/>
    </source>
</evidence>
<evidence type="ECO:0000313" key="4">
    <source>
        <dbReference type="Proteomes" id="UP000887159"/>
    </source>
</evidence>
<dbReference type="PANTHER" id="PTHR47331:SF5">
    <property type="entry name" value="RIBONUCLEASE H"/>
    <property type="match status" value="1"/>
</dbReference>
<gene>
    <name evidence="3" type="primary">AVEN_242173_1</name>
    <name evidence="3" type="ORF">TNCV_3991561</name>
</gene>
<reference evidence="3" key="1">
    <citation type="submission" date="2020-08" db="EMBL/GenBank/DDBJ databases">
        <title>Multicomponent nature underlies the extraordinary mechanical properties of spider dragline silk.</title>
        <authorList>
            <person name="Kono N."/>
            <person name="Nakamura H."/>
            <person name="Mori M."/>
            <person name="Yoshida Y."/>
            <person name="Ohtoshi R."/>
            <person name="Malay A.D."/>
            <person name="Moran D.A.P."/>
            <person name="Tomita M."/>
            <person name="Numata K."/>
            <person name="Arakawa K."/>
        </authorList>
    </citation>
    <scope>NUCLEOTIDE SEQUENCE</scope>
</reference>
<name>A0A8X6VJJ6_TRICX</name>
<dbReference type="SUPFAM" id="SSF50630">
    <property type="entry name" value="Acid proteases"/>
    <property type="match status" value="1"/>
</dbReference>
<dbReference type="GO" id="GO:0004190">
    <property type="term" value="F:aspartic-type endopeptidase activity"/>
    <property type="evidence" value="ECO:0007669"/>
    <property type="project" value="InterPro"/>
</dbReference>
<keyword evidence="4" id="KW-1185">Reference proteome</keyword>
<dbReference type="Gene3D" id="2.40.70.10">
    <property type="entry name" value="Acid Proteases"/>
    <property type="match status" value="1"/>
</dbReference>